<dbReference type="InterPro" id="IPR013563">
    <property type="entry name" value="Oligopep_ABC_C"/>
</dbReference>
<accession>A0A0B5DYL6</accession>
<dbReference type="OrthoDB" id="8456289at2"/>
<dbReference type="Proteomes" id="UP000031521">
    <property type="component" value="Chromosome"/>
</dbReference>
<dbReference type="GO" id="GO:0005886">
    <property type="term" value="C:plasma membrane"/>
    <property type="evidence" value="ECO:0007669"/>
    <property type="project" value="UniProtKB-SubCell"/>
</dbReference>
<comment type="subcellular location">
    <subcellularLocation>
        <location evidence="1">Cell inner membrane</location>
        <topology evidence="1">Peripheral membrane protein</topology>
    </subcellularLocation>
</comment>
<dbReference type="InterPro" id="IPR050319">
    <property type="entry name" value="ABC_transp_ATP-bind"/>
</dbReference>
<dbReference type="PANTHER" id="PTHR43776">
    <property type="entry name" value="TRANSPORT ATP-BINDING PROTEIN"/>
    <property type="match status" value="1"/>
</dbReference>
<dbReference type="GO" id="GO:0015833">
    <property type="term" value="P:peptide transport"/>
    <property type="evidence" value="ECO:0007669"/>
    <property type="project" value="InterPro"/>
</dbReference>
<evidence type="ECO:0000313" key="7">
    <source>
        <dbReference type="EMBL" id="AJE45816.1"/>
    </source>
</evidence>
<dbReference type="STRING" id="1208324.P73_1101"/>
<dbReference type="InterPro" id="IPR017871">
    <property type="entry name" value="ABC_transporter-like_CS"/>
</dbReference>
<dbReference type="KEGG" id="cid:P73_1101"/>
<dbReference type="Pfam" id="PF00005">
    <property type="entry name" value="ABC_tran"/>
    <property type="match status" value="1"/>
</dbReference>
<name>A0A0B5DYL6_9RHOB</name>
<dbReference type="PROSITE" id="PS50893">
    <property type="entry name" value="ABC_TRANSPORTER_2"/>
    <property type="match status" value="1"/>
</dbReference>
<dbReference type="PROSITE" id="PS00211">
    <property type="entry name" value="ABC_TRANSPORTER_1"/>
    <property type="match status" value="1"/>
</dbReference>
<evidence type="ECO:0000256" key="3">
    <source>
        <dbReference type="ARBA" id="ARBA00022448"/>
    </source>
</evidence>
<reference evidence="7 8" key="1">
    <citation type="journal article" date="2014" name="Int. J. Syst. Evol. Microbiol.">
        <title>Celeribacter indicus sp. nov., a polycyclic aromatic hydrocarbon-degrading bacterium from deep-sea sediment and reclassification of Huaishuia halophila as Celeribacter halophilus comb. nov.</title>
        <authorList>
            <person name="Lai Q."/>
            <person name="Cao J."/>
            <person name="Yuan J."/>
            <person name="Li F."/>
            <person name="Shao Z."/>
        </authorList>
    </citation>
    <scope>NUCLEOTIDE SEQUENCE [LARGE SCALE GENOMIC DNA]</scope>
    <source>
        <strain evidence="7">P73</strain>
    </source>
</reference>
<dbReference type="AlphaFoldDB" id="A0A0B5DYL6"/>
<dbReference type="SUPFAM" id="SSF52540">
    <property type="entry name" value="P-loop containing nucleoside triphosphate hydrolases"/>
    <property type="match status" value="1"/>
</dbReference>
<evidence type="ECO:0000256" key="5">
    <source>
        <dbReference type="ARBA" id="ARBA00022840"/>
    </source>
</evidence>
<dbReference type="Pfam" id="PF08352">
    <property type="entry name" value="oligo_HPY"/>
    <property type="match status" value="1"/>
</dbReference>
<gene>
    <name evidence="7" type="ORF">P73_1101</name>
</gene>
<evidence type="ECO:0000256" key="4">
    <source>
        <dbReference type="ARBA" id="ARBA00022741"/>
    </source>
</evidence>
<keyword evidence="8" id="KW-1185">Reference proteome</keyword>
<dbReference type="Gene3D" id="3.40.50.300">
    <property type="entry name" value="P-loop containing nucleotide triphosphate hydrolases"/>
    <property type="match status" value="1"/>
</dbReference>
<dbReference type="GO" id="GO:0005524">
    <property type="term" value="F:ATP binding"/>
    <property type="evidence" value="ECO:0007669"/>
    <property type="project" value="UniProtKB-KW"/>
</dbReference>
<keyword evidence="4" id="KW-0547">Nucleotide-binding</keyword>
<evidence type="ECO:0000256" key="1">
    <source>
        <dbReference type="ARBA" id="ARBA00004417"/>
    </source>
</evidence>
<comment type="similarity">
    <text evidence="2">Belongs to the ABC transporter superfamily.</text>
</comment>
<organism evidence="7 8">
    <name type="scientific">Celeribacter indicus</name>
    <dbReference type="NCBI Taxonomy" id="1208324"/>
    <lineage>
        <taxon>Bacteria</taxon>
        <taxon>Pseudomonadati</taxon>
        <taxon>Pseudomonadota</taxon>
        <taxon>Alphaproteobacteria</taxon>
        <taxon>Rhodobacterales</taxon>
        <taxon>Roseobacteraceae</taxon>
        <taxon>Celeribacter</taxon>
    </lineage>
</organism>
<protein>
    <submittedName>
        <fullName evidence="7">ABC transporter</fullName>
    </submittedName>
</protein>
<evidence type="ECO:0000259" key="6">
    <source>
        <dbReference type="PROSITE" id="PS50893"/>
    </source>
</evidence>
<dbReference type="GO" id="GO:0016887">
    <property type="term" value="F:ATP hydrolysis activity"/>
    <property type="evidence" value="ECO:0007669"/>
    <property type="project" value="InterPro"/>
</dbReference>
<dbReference type="RefSeq" id="WP_043868817.1">
    <property type="nucleotide sequence ID" value="NZ_CP004393.1"/>
</dbReference>
<keyword evidence="3" id="KW-0813">Transport</keyword>
<sequence length="262" mass="28506">MSLVSVENVGFAYPGGGPVLEDVSFTVPRGANVGLVGESGSGKSTLLRLLLGLDRPDSGRILFDGAPLEAGRARYMRGYRRRVQAVFQDPYSSLNPAHRVERIVTEPLRSLKIPGDHRQMARAAIEAVGLTGDVLTRFPHQFSGGQRQRIAIARAIVSRPELVLADEAVSALDLSTRVRIVDLFREISQQVTMIFVSHDMGVVAALCDRLVVLDRGRIVEAGATADILRAPRHPYTRALLASIPRMPAAPPAPWPPTERILP</sequence>
<dbReference type="InterPro" id="IPR027417">
    <property type="entry name" value="P-loop_NTPase"/>
</dbReference>
<evidence type="ECO:0000313" key="8">
    <source>
        <dbReference type="Proteomes" id="UP000031521"/>
    </source>
</evidence>
<dbReference type="CDD" id="cd03257">
    <property type="entry name" value="ABC_NikE_OppD_transporters"/>
    <property type="match status" value="1"/>
</dbReference>
<dbReference type="EMBL" id="CP004393">
    <property type="protein sequence ID" value="AJE45816.1"/>
    <property type="molecule type" value="Genomic_DNA"/>
</dbReference>
<dbReference type="HOGENOM" id="CLU_000604_1_23_5"/>
<evidence type="ECO:0000256" key="2">
    <source>
        <dbReference type="ARBA" id="ARBA00005417"/>
    </source>
</evidence>
<dbReference type="SMART" id="SM00382">
    <property type="entry name" value="AAA"/>
    <property type="match status" value="1"/>
</dbReference>
<keyword evidence="5" id="KW-0067">ATP-binding</keyword>
<dbReference type="PANTHER" id="PTHR43776:SF7">
    <property type="entry name" value="D,D-DIPEPTIDE TRANSPORT ATP-BINDING PROTEIN DDPF-RELATED"/>
    <property type="match status" value="1"/>
</dbReference>
<dbReference type="InterPro" id="IPR003593">
    <property type="entry name" value="AAA+_ATPase"/>
</dbReference>
<dbReference type="InterPro" id="IPR003439">
    <property type="entry name" value="ABC_transporter-like_ATP-bd"/>
</dbReference>
<proteinExistence type="inferred from homology"/>
<feature type="domain" description="ABC transporter" evidence="6">
    <location>
        <begin position="4"/>
        <end position="240"/>
    </location>
</feature>
<dbReference type="GO" id="GO:0055085">
    <property type="term" value="P:transmembrane transport"/>
    <property type="evidence" value="ECO:0007669"/>
    <property type="project" value="UniProtKB-ARBA"/>
</dbReference>